<evidence type="ECO:0000313" key="2">
    <source>
        <dbReference type="EMBL" id="QJH94850.1"/>
    </source>
</evidence>
<sequence length="96" mass="10726">MTRPKHTRRDTNQLSMVAILRSLGMVVWDCADVGGDVLDLVVSWRGATRLVEVKRPGHRHMLTPNEQASIDALAFVGVTAIVAETFQDVLDAWEKR</sequence>
<accession>A0A6H1ZDF9</accession>
<proteinExistence type="predicted"/>
<reference evidence="1" key="1">
    <citation type="submission" date="2020-03" db="EMBL/GenBank/DDBJ databases">
        <title>The deep terrestrial virosphere.</title>
        <authorList>
            <person name="Holmfeldt K."/>
            <person name="Nilsson E."/>
            <person name="Simone D."/>
            <person name="Lopez-Fernandez M."/>
            <person name="Wu X."/>
            <person name="de Brujin I."/>
            <person name="Lundin D."/>
            <person name="Andersson A."/>
            <person name="Bertilsson S."/>
            <person name="Dopson M."/>
        </authorList>
    </citation>
    <scope>NUCLEOTIDE SEQUENCE</scope>
    <source>
        <strain evidence="1">TM448A00243</strain>
        <strain evidence="2">TM448B00304</strain>
    </source>
</reference>
<dbReference type="AlphaFoldDB" id="A0A6H1ZDF9"/>
<evidence type="ECO:0000313" key="1">
    <source>
        <dbReference type="EMBL" id="QJA45492.1"/>
    </source>
</evidence>
<organism evidence="1">
    <name type="scientific">viral metagenome</name>
    <dbReference type="NCBI Taxonomy" id="1070528"/>
    <lineage>
        <taxon>unclassified sequences</taxon>
        <taxon>metagenomes</taxon>
        <taxon>organismal metagenomes</taxon>
    </lineage>
</organism>
<dbReference type="EMBL" id="MT144607">
    <property type="protein sequence ID" value="QJH94850.1"/>
    <property type="molecule type" value="Genomic_DNA"/>
</dbReference>
<protein>
    <recommendedName>
        <fullName evidence="3">VRR-NUC domain-containing protein</fullName>
    </recommendedName>
</protein>
<gene>
    <name evidence="1" type="ORF">TM448A00243_0041</name>
    <name evidence="2" type="ORF">TM448B00304_0029</name>
</gene>
<name>A0A6H1ZDF9_9ZZZZ</name>
<dbReference type="EMBL" id="MT143991">
    <property type="protein sequence ID" value="QJA45492.1"/>
    <property type="molecule type" value="Genomic_DNA"/>
</dbReference>
<evidence type="ECO:0008006" key="3">
    <source>
        <dbReference type="Google" id="ProtNLM"/>
    </source>
</evidence>